<evidence type="ECO:0000259" key="11">
    <source>
        <dbReference type="PROSITE" id="PS51309"/>
    </source>
</evidence>
<comment type="subcellular location">
    <subcellularLocation>
        <location evidence="1 8">Cytoplasm</location>
    </subcellularLocation>
</comment>
<dbReference type="CDD" id="cd12379">
    <property type="entry name" value="RRM2_I_PABPs"/>
    <property type="match status" value="1"/>
</dbReference>
<reference evidence="12 13" key="1">
    <citation type="journal article" date="2020" name="Nature">
        <title>Six reference-quality genomes reveal evolution of bat adaptations.</title>
        <authorList>
            <person name="Jebb D."/>
            <person name="Huang Z."/>
            <person name="Pippel M."/>
            <person name="Hughes G.M."/>
            <person name="Lavrichenko K."/>
            <person name="Devanna P."/>
            <person name="Winkler S."/>
            <person name="Jermiin L.S."/>
            <person name="Skirmuntt E.C."/>
            <person name="Katzourakis A."/>
            <person name="Burkitt-Gray L."/>
            <person name="Ray D.A."/>
            <person name="Sullivan K.A.M."/>
            <person name="Roscito J.G."/>
            <person name="Kirilenko B.M."/>
            <person name="Davalos L.M."/>
            <person name="Corthals A.P."/>
            <person name="Power M.L."/>
            <person name="Jones G."/>
            <person name="Ransome R.D."/>
            <person name="Dechmann D.K.N."/>
            <person name="Locatelli A.G."/>
            <person name="Puechmaille S.J."/>
            <person name="Fedrigo O."/>
            <person name="Jarvis E.D."/>
            <person name="Hiller M."/>
            <person name="Vernes S.C."/>
            <person name="Myers E.W."/>
            <person name="Teeling E.C."/>
        </authorList>
    </citation>
    <scope>NUCLEOTIDE SEQUENCE [LARGE SCALE GENOMIC DNA]</scope>
    <source>
        <strain evidence="12">MPipKuh1</strain>
        <tissue evidence="12">Flight muscle</tissue>
    </source>
</reference>
<dbReference type="FunFam" id="3.30.70.330:FF:000049">
    <property type="entry name" value="Polyadenylate-binding protein"/>
    <property type="match status" value="1"/>
</dbReference>
<evidence type="ECO:0000256" key="2">
    <source>
        <dbReference type="ARBA" id="ARBA00008557"/>
    </source>
</evidence>
<feature type="domain" description="RRM" evidence="10">
    <location>
        <begin position="199"/>
        <end position="276"/>
    </location>
</feature>
<dbReference type="InterPro" id="IPR035979">
    <property type="entry name" value="RBD_domain_sf"/>
</dbReference>
<dbReference type="InterPro" id="IPR002004">
    <property type="entry name" value="PABP_HYD_C"/>
</dbReference>
<feature type="domain" description="RRM" evidence="10">
    <location>
        <begin position="302"/>
        <end position="377"/>
    </location>
</feature>
<dbReference type="SMART" id="SM00361">
    <property type="entry name" value="RRM_1"/>
    <property type="match status" value="3"/>
</dbReference>
<feature type="compositionally biased region" description="Low complexity" evidence="9">
    <location>
        <begin position="417"/>
        <end position="438"/>
    </location>
</feature>
<name>A0A7J7V636_PIPKU</name>
<dbReference type="InterPro" id="IPR036053">
    <property type="entry name" value="PABP-dom"/>
</dbReference>
<dbReference type="SUPFAM" id="SSF63570">
    <property type="entry name" value="PABC (PABP) domain"/>
    <property type="match status" value="1"/>
</dbReference>
<gene>
    <name evidence="12" type="ORF">mPipKuh1_013045</name>
</gene>
<comment type="similarity">
    <text evidence="2 8">Belongs to the polyadenylate-binding protein type-1 family.</text>
</comment>
<feature type="domain" description="RRM" evidence="10">
    <location>
        <begin position="107"/>
        <end position="183"/>
    </location>
</feature>
<dbReference type="Gene3D" id="1.10.1900.10">
    <property type="entry name" value="c-terminal domain of poly(a) binding protein"/>
    <property type="match status" value="1"/>
</dbReference>
<dbReference type="CDD" id="cd12378">
    <property type="entry name" value="RRM1_I_PABPs"/>
    <property type="match status" value="1"/>
</dbReference>
<dbReference type="InterPro" id="IPR003954">
    <property type="entry name" value="RRM_euk-type"/>
</dbReference>
<keyword evidence="3 8" id="KW-0963">Cytoplasm</keyword>
<dbReference type="SMART" id="SM00517">
    <property type="entry name" value="PolyA"/>
    <property type="match status" value="1"/>
</dbReference>
<dbReference type="PANTHER" id="PTHR24012">
    <property type="entry name" value="RNA BINDING PROTEIN"/>
    <property type="match status" value="1"/>
</dbReference>
<dbReference type="InterPro" id="IPR034364">
    <property type="entry name" value="PABP_RRM1"/>
</dbReference>
<evidence type="ECO:0000313" key="13">
    <source>
        <dbReference type="Proteomes" id="UP000558488"/>
    </source>
</evidence>
<keyword evidence="13" id="KW-1185">Reference proteome</keyword>
<dbReference type="PROSITE" id="PS51309">
    <property type="entry name" value="PABC"/>
    <property type="match status" value="1"/>
</dbReference>
<dbReference type="InterPro" id="IPR012677">
    <property type="entry name" value="Nucleotide-bd_a/b_plait_sf"/>
</dbReference>
<dbReference type="FunFam" id="1.10.1900.10:FF:000004">
    <property type="entry name" value="Polyadenylate-binding protein"/>
    <property type="match status" value="1"/>
</dbReference>
<dbReference type="Proteomes" id="UP000558488">
    <property type="component" value="Unassembled WGS sequence"/>
</dbReference>
<evidence type="ECO:0000256" key="9">
    <source>
        <dbReference type="SAM" id="MobiDB-lite"/>
    </source>
</evidence>
<comment type="function">
    <text evidence="6">Binds the poly(A) tail of mRNA. May be involved in cytoplasmic regulatory processes of mRNA metabolism. Can probably bind to cytoplasmic RNA sequences other than poly(A) in vivo.</text>
</comment>
<dbReference type="NCBIfam" id="TIGR01628">
    <property type="entry name" value="PABP-1234"/>
    <property type="match status" value="1"/>
</dbReference>
<dbReference type="FunFam" id="3.30.70.330:FF:000234">
    <property type="entry name" value="Polyadenylate-binding protein 5"/>
    <property type="match status" value="1"/>
</dbReference>
<evidence type="ECO:0000256" key="5">
    <source>
        <dbReference type="ARBA" id="ARBA00022884"/>
    </source>
</evidence>
<evidence type="ECO:0000256" key="8">
    <source>
        <dbReference type="RuleBase" id="RU362004"/>
    </source>
</evidence>
<dbReference type="EMBL" id="JACAGB010000016">
    <property type="protein sequence ID" value="KAF6320637.1"/>
    <property type="molecule type" value="Genomic_DNA"/>
</dbReference>
<evidence type="ECO:0000313" key="12">
    <source>
        <dbReference type="EMBL" id="KAF6320637.1"/>
    </source>
</evidence>
<proteinExistence type="inferred from homology"/>
<comment type="caution">
    <text evidence="12">The sequence shown here is derived from an EMBL/GenBank/DDBJ whole genome shotgun (WGS) entry which is preliminary data.</text>
</comment>
<organism evidence="12 13">
    <name type="scientific">Pipistrellus kuhlii</name>
    <name type="common">Kuhl's pipistrelle</name>
    <dbReference type="NCBI Taxonomy" id="59472"/>
    <lineage>
        <taxon>Eukaryota</taxon>
        <taxon>Metazoa</taxon>
        <taxon>Chordata</taxon>
        <taxon>Craniata</taxon>
        <taxon>Vertebrata</taxon>
        <taxon>Euteleostomi</taxon>
        <taxon>Mammalia</taxon>
        <taxon>Eutheria</taxon>
        <taxon>Laurasiatheria</taxon>
        <taxon>Chiroptera</taxon>
        <taxon>Yangochiroptera</taxon>
        <taxon>Vespertilionidae</taxon>
        <taxon>Pipistrellus</taxon>
    </lineage>
</organism>
<evidence type="ECO:0000259" key="10">
    <source>
        <dbReference type="PROSITE" id="PS50102"/>
    </source>
</evidence>
<feature type="domain" description="PABC" evidence="11">
    <location>
        <begin position="535"/>
        <end position="612"/>
    </location>
</feature>
<keyword evidence="4" id="KW-0677">Repeat</keyword>
<evidence type="ECO:0000256" key="6">
    <source>
        <dbReference type="ARBA" id="ARBA00043929"/>
    </source>
</evidence>
<dbReference type="InterPro" id="IPR045305">
    <property type="entry name" value="RRM2_I_PABPs"/>
</dbReference>
<dbReference type="SUPFAM" id="SSF54928">
    <property type="entry name" value="RNA-binding domain, RBD"/>
    <property type="match status" value="2"/>
</dbReference>
<evidence type="ECO:0000256" key="4">
    <source>
        <dbReference type="ARBA" id="ARBA00022737"/>
    </source>
</evidence>
<keyword evidence="5 7" id="KW-0694">RNA-binding</keyword>
<dbReference type="InterPro" id="IPR006515">
    <property type="entry name" value="PABP_1234"/>
</dbReference>
<evidence type="ECO:0000256" key="3">
    <source>
        <dbReference type="ARBA" id="ARBA00022490"/>
    </source>
</evidence>
<dbReference type="SMART" id="SM00360">
    <property type="entry name" value="RRM"/>
    <property type="match status" value="4"/>
</dbReference>
<dbReference type="InterPro" id="IPR000504">
    <property type="entry name" value="RRM_dom"/>
</dbReference>
<feature type="compositionally biased region" description="Low complexity" evidence="9">
    <location>
        <begin position="470"/>
        <end position="488"/>
    </location>
</feature>
<sequence length="628" mass="68874">MATWQPEEENFSAPVFPTASLYVGDLHPEVTEAMLYEKFSAAGPILSVRVCRDTVSSRSLGYGYVNFLRLADAGHALSNMNFDAIHGKPVRIMWCQRDPSLRKSGVGNIFINHLDKAIGNRELYDLFAAFGSILSCKVACDENGSKGHGFVHFQMREAADKAIKDMNGTLVKGRRVFVGQFKTPDQREAERRAKVEEFTNVYVKNFGEGTDDQCLLRVFSKFGPITSAKVMTDESGRSKGFGFIRFERHADAKRAIEELNGKELLGKKMYVSRAQKKKEREAELKQQLEEMKQSRAPRCHGIRLYVKNMAEGIDDERFRKMFARFGTITSAKVLEGEHRKGCGFVCFSAPEEARKAVAEMNGRVLAAKPLYVTFAQYRQWRPAQPTGRSKKKAARAKAPRRSGAKPPRLAHLGRLVAAAPQAEDAAVAHGPASQAAQPAPSPRDSEVAATPPPIPNVPGDGDPASPGTEAPASAPLPQATPAQPQRAASVPMPTASPRPTPRSALQYQYNQGVCNPQQLGAQPLEKRPIARNQGSRCLIASTLASASPENQKKMLGEWLFPLIQALQPALARKVTGMLLEMDNSELLLLLEYPESLCAKVEEAVAVLEACQAQQAERKPLSAPPGFQL</sequence>
<dbReference type="PROSITE" id="PS50102">
    <property type="entry name" value="RRM"/>
    <property type="match status" value="4"/>
</dbReference>
<protein>
    <recommendedName>
        <fullName evidence="8">Polyadenylate-binding protein</fullName>
        <shortName evidence="8">PABP</shortName>
    </recommendedName>
</protein>
<dbReference type="Gene3D" id="3.30.70.330">
    <property type="match status" value="4"/>
</dbReference>
<dbReference type="CDD" id="cd12380">
    <property type="entry name" value="RRM3_I_PABPs"/>
    <property type="match status" value="1"/>
</dbReference>
<evidence type="ECO:0000256" key="1">
    <source>
        <dbReference type="ARBA" id="ARBA00004496"/>
    </source>
</evidence>
<dbReference type="GO" id="GO:0003723">
    <property type="term" value="F:RNA binding"/>
    <property type="evidence" value="ECO:0007669"/>
    <property type="project" value="UniProtKB-UniRule"/>
</dbReference>
<accession>A0A7J7V636</accession>
<dbReference type="AlphaFoldDB" id="A0A7J7V636"/>
<dbReference type="FunFam" id="3.30.70.330:FF:000003">
    <property type="entry name" value="Polyadenylate-binding protein"/>
    <property type="match status" value="1"/>
</dbReference>
<feature type="compositionally biased region" description="Basic residues" evidence="9">
    <location>
        <begin position="388"/>
        <end position="403"/>
    </location>
</feature>
<dbReference type="Pfam" id="PF00076">
    <property type="entry name" value="RRM_1"/>
    <property type="match status" value="4"/>
</dbReference>
<dbReference type="GO" id="GO:0005737">
    <property type="term" value="C:cytoplasm"/>
    <property type="evidence" value="ECO:0007669"/>
    <property type="project" value="UniProtKB-SubCell"/>
</dbReference>
<feature type="domain" description="RRM" evidence="10">
    <location>
        <begin position="19"/>
        <end position="97"/>
    </location>
</feature>
<feature type="region of interest" description="Disordered" evidence="9">
    <location>
        <begin position="382"/>
        <end position="503"/>
    </location>
</feature>
<evidence type="ECO:0000256" key="7">
    <source>
        <dbReference type="PROSITE-ProRule" id="PRU00176"/>
    </source>
</evidence>
<dbReference type="Pfam" id="PF00658">
    <property type="entry name" value="MLLE"/>
    <property type="match status" value="1"/>
</dbReference>